<organism evidence="3 4">
    <name type="scientific">Candidatus Jorgensenbacteria bacterium RIFCSPLOWO2_01_FULL_45_25b</name>
    <dbReference type="NCBI Taxonomy" id="1798471"/>
    <lineage>
        <taxon>Bacteria</taxon>
        <taxon>Candidatus Joergenseniibacteriota</taxon>
    </lineage>
</organism>
<proteinExistence type="inferred from homology"/>
<evidence type="ECO:0000259" key="2">
    <source>
        <dbReference type="SMART" id="SM00841"/>
    </source>
</evidence>
<dbReference type="SUPFAM" id="SSF50249">
    <property type="entry name" value="Nucleic acid-binding proteins"/>
    <property type="match status" value="1"/>
</dbReference>
<dbReference type="GO" id="GO:0005829">
    <property type="term" value="C:cytosol"/>
    <property type="evidence" value="ECO:0007669"/>
    <property type="project" value="UniProtKB-ARBA"/>
</dbReference>
<dbReference type="InterPro" id="IPR013185">
    <property type="entry name" value="Transl_elong_KOW-like"/>
</dbReference>
<dbReference type="GO" id="GO:0003746">
    <property type="term" value="F:translation elongation factor activity"/>
    <property type="evidence" value="ECO:0007669"/>
    <property type="project" value="TreeGrafter"/>
</dbReference>
<sequence>MLSYTDLKQGTIFVRDGEPCRVLEYEFIRMQQRKPVVQLKIRKLISGKAIPMTAYPSDTFEEAEISTGEARFIYESRGTYWFHPVGNPKERFSLTADAIGEQVKFLKPGIQIKAFRFGEQIIAVELPVKIEVAVTEAPPSVRGNTAQGGMKTVTVETGAKVLTPLFIESGDLIRVNTQTGEYSERAQKS</sequence>
<dbReference type="PANTHER" id="PTHR30053:SF12">
    <property type="entry name" value="ELONGATION FACTOR P (EF-P) FAMILY PROTEIN"/>
    <property type="match status" value="1"/>
</dbReference>
<dbReference type="InterPro" id="IPR014722">
    <property type="entry name" value="Rib_uL2_dom2"/>
</dbReference>
<reference evidence="3 4" key="1">
    <citation type="journal article" date="2016" name="Nat. Commun.">
        <title>Thousands of microbial genomes shed light on interconnected biogeochemical processes in an aquifer system.</title>
        <authorList>
            <person name="Anantharaman K."/>
            <person name="Brown C.T."/>
            <person name="Hug L.A."/>
            <person name="Sharon I."/>
            <person name="Castelle C.J."/>
            <person name="Probst A.J."/>
            <person name="Thomas B.C."/>
            <person name="Singh A."/>
            <person name="Wilkins M.J."/>
            <person name="Karaoz U."/>
            <person name="Brodie E.L."/>
            <person name="Williams K.H."/>
            <person name="Hubbard S.S."/>
            <person name="Banfield J.F."/>
        </authorList>
    </citation>
    <scope>NUCLEOTIDE SEQUENCE [LARGE SCALE GENOMIC DNA]</scope>
</reference>
<evidence type="ECO:0000313" key="3">
    <source>
        <dbReference type="EMBL" id="OGG40096.1"/>
    </source>
</evidence>
<dbReference type="CDD" id="cd05794">
    <property type="entry name" value="S1_EF-P_repeat_2"/>
    <property type="match status" value="1"/>
</dbReference>
<dbReference type="Pfam" id="PF08207">
    <property type="entry name" value="EFP_N"/>
    <property type="match status" value="1"/>
</dbReference>
<dbReference type="EMBL" id="MFKK01000034">
    <property type="protein sequence ID" value="OGG40096.1"/>
    <property type="molecule type" value="Genomic_DNA"/>
</dbReference>
<dbReference type="FunFam" id="2.40.50.140:FF:000004">
    <property type="entry name" value="Elongation factor P"/>
    <property type="match status" value="1"/>
</dbReference>
<comment type="caution">
    <text evidence="3">The sequence shown here is derived from an EMBL/GenBank/DDBJ whole genome shotgun (WGS) entry which is preliminary data.</text>
</comment>
<dbReference type="PIRSF" id="PIRSF005901">
    <property type="entry name" value="EF-P"/>
    <property type="match status" value="1"/>
</dbReference>
<dbReference type="InterPro" id="IPR015365">
    <property type="entry name" value="Elong-fact-P_C"/>
</dbReference>
<dbReference type="InterPro" id="IPR020599">
    <property type="entry name" value="Transl_elong_fac_P/YeiP"/>
</dbReference>
<gene>
    <name evidence="3" type="ORF">A3A21_01645</name>
</gene>
<dbReference type="SMART" id="SM00841">
    <property type="entry name" value="Elong-fact-P_C"/>
    <property type="match status" value="1"/>
</dbReference>
<dbReference type="AlphaFoldDB" id="A0A1F6BT47"/>
<name>A0A1F6BT47_9BACT</name>
<dbReference type="GO" id="GO:0043043">
    <property type="term" value="P:peptide biosynthetic process"/>
    <property type="evidence" value="ECO:0007669"/>
    <property type="project" value="InterPro"/>
</dbReference>
<dbReference type="InterPro" id="IPR012340">
    <property type="entry name" value="NA-bd_OB-fold"/>
</dbReference>
<feature type="domain" description="Elongation factor P C-terminal" evidence="2">
    <location>
        <begin position="130"/>
        <end position="185"/>
    </location>
</feature>
<evidence type="ECO:0000256" key="1">
    <source>
        <dbReference type="ARBA" id="ARBA00009479"/>
    </source>
</evidence>
<protein>
    <recommendedName>
        <fullName evidence="2">Elongation factor P C-terminal domain-containing protein</fullName>
    </recommendedName>
</protein>
<evidence type="ECO:0000313" key="4">
    <source>
        <dbReference type="Proteomes" id="UP000176996"/>
    </source>
</evidence>
<dbReference type="Proteomes" id="UP000176996">
    <property type="component" value="Unassembled WGS sequence"/>
</dbReference>
<dbReference type="Pfam" id="PF09285">
    <property type="entry name" value="Elong-fact-P_C"/>
    <property type="match status" value="1"/>
</dbReference>
<dbReference type="Gene3D" id="2.40.50.140">
    <property type="entry name" value="Nucleic acid-binding proteins"/>
    <property type="match status" value="2"/>
</dbReference>
<dbReference type="Gene3D" id="2.30.30.30">
    <property type="match status" value="1"/>
</dbReference>
<dbReference type="STRING" id="1798471.A3A21_01645"/>
<dbReference type="InterPro" id="IPR008991">
    <property type="entry name" value="Translation_prot_SH3-like_sf"/>
</dbReference>
<accession>A0A1F6BT47</accession>
<dbReference type="SUPFAM" id="SSF50104">
    <property type="entry name" value="Translation proteins SH3-like domain"/>
    <property type="match status" value="1"/>
</dbReference>
<comment type="similarity">
    <text evidence="1">Belongs to the elongation factor P family.</text>
</comment>
<dbReference type="PANTHER" id="PTHR30053">
    <property type="entry name" value="ELONGATION FACTOR P"/>
    <property type="match status" value="1"/>
</dbReference>